<dbReference type="EC" id="2.7.13.3" evidence="3"/>
<keyword evidence="5" id="KW-0808">Transferase</keyword>
<evidence type="ECO:0000313" key="10">
    <source>
        <dbReference type="EMBL" id="PKH40896.1"/>
    </source>
</evidence>
<dbReference type="PRINTS" id="PR00344">
    <property type="entry name" value="BCTRLSENSOR"/>
</dbReference>
<keyword evidence="4" id="KW-0597">Phosphoprotein</keyword>
<dbReference type="InterPro" id="IPR036890">
    <property type="entry name" value="HATPase_C_sf"/>
</dbReference>
<comment type="catalytic activity">
    <reaction evidence="1">
        <text>ATP + protein L-histidine = ADP + protein N-phospho-L-histidine.</text>
        <dbReference type="EC" id="2.7.13.3"/>
    </reaction>
</comment>
<dbReference type="InterPro" id="IPR003661">
    <property type="entry name" value="HisK_dim/P_dom"/>
</dbReference>
<dbReference type="SMART" id="SM00387">
    <property type="entry name" value="HATPase_c"/>
    <property type="match status" value="1"/>
</dbReference>
<evidence type="ECO:0000313" key="11">
    <source>
        <dbReference type="Proteomes" id="UP000233565"/>
    </source>
</evidence>
<dbReference type="Gene3D" id="1.10.287.130">
    <property type="match status" value="1"/>
</dbReference>
<dbReference type="CDD" id="cd00075">
    <property type="entry name" value="HATPase"/>
    <property type="match status" value="1"/>
</dbReference>
<accession>A0ABX4QWM9</accession>
<evidence type="ECO:0000256" key="7">
    <source>
        <dbReference type="ARBA" id="ARBA00023012"/>
    </source>
</evidence>
<reference evidence="10 11" key="1">
    <citation type="submission" date="2017-12" db="EMBL/GenBank/DDBJ databases">
        <title>Pharmacopeia of the Arctic Ocean.</title>
        <authorList>
            <person name="Collins E."/>
            <person name="Ducluzeau A.-L."/>
        </authorList>
    </citation>
    <scope>NUCLEOTIDE SEQUENCE [LARGE SCALE GENOMIC DNA]</scope>
    <source>
        <strain evidence="10 11">DSM 23325</strain>
    </source>
</reference>
<keyword evidence="7" id="KW-0902">Two-component regulatory system</keyword>
<proteinExistence type="predicted"/>
<keyword evidence="11" id="KW-1185">Reference proteome</keyword>
<dbReference type="Proteomes" id="UP000233565">
    <property type="component" value="Unassembled WGS sequence"/>
</dbReference>
<dbReference type="SMART" id="SM00065">
    <property type="entry name" value="GAF"/>
    <property type="match status" value="1"/>
</dbReference>
<dbReference type="SUPFAM" id="SSF55785">
    <property type="entry name" value="PYP-like sensor domain (PAS domain)"/>
    <property type="match status" value="1"/>
</dbReference>
<dbReference type="InterPro" id="IPR035965">
    <property type="entry name" value="PAS-like_dom_sf"/>
</dbReference>
<gene>
    <name evidence="10" type="ORF">CXG46_10540</name>
</gene>
<sequence length="654" mass="71421">MTSAVVQSMSFIERPRISWAMPPARMPKHRMARMSMPERVVPNRTWSVVPRRSIRTASSHVLWRSLIVSIGSHDVGLGTRRPVMERVPSHEGSVRPAMCARSSTVGDPGPDEPPVFVFRDVDGQIEDPQRLKQLRDTGLLAAWNRPALDAVTHLAAQMTDSLASMVTLVEVDRQVFPSVEGLAGSLVEPDETPISHSLCQFVVMNDAPLVVSDARTHPVLAGHPAVESGDVVAYAGYPVHAPDGAVMGALCVIDEVARTWTPEHLSGLQDLARTVDTEIALRLSRRALHLDHERLMRVLDGTSHTLILIADVDGVIRTMNHAAEIALTPVADLLPPESLSDLTGSRRPWEPPGDVEDDAQEVTLLLPFGEQRTYSVRVSAVCDPEGVVDGYIVVGEDVSTPRLTQDLLQDASRQQVDLVERLKALDDQRSTFIATANHELRTPLTSILLSGEMLREDDAQELTKRQRDLVDVVVRNGRRLQRLVEDMLGFCQIQSEPGLPHAGVEVKQLTDQAWAGVQGHLAGRHLTTALDVPSDVPDVPGNPQQLDRVLTNLLINAINFTQDGGTVRLAVESDCEGVTFEVRDTGRGIPEKDQSAVFEPFFCTHDGRRDVTQGAGIGLAVARRIVESHGSRMRLTSSVGEGTTMSFTIAHAVA</sequence>
<dbReference type="PANTHER" id="PTHR43711">
    <property type="entry name" value="TWO-COMPONENT HISTIDINE KINASE"/>
    <property type="match status" value="1"/>
</dbReference>
<feature type="region of interest" description="Disordered" evidence="8">
    <location>
        <begin position="86"/>
        <end position="112"/>
    </location>
</feature>
<dbReference type="SUPFAM" id="SSF55874">
    <property type="entry name" value="ATPase domain of HSP90 chaperone/DNA topoisomerase II/histidine kinase"/>
    <property type="match status" value="1"/>
</dbReference>
<comment type="caution">
    <text evidence="10">The sequence shown here is derived from an EMBL/GenBank/DDBJ whole genome shotgun (WGS) entry which is preliminary data.</text>
</comment>
<dbReference type="Pfam" id="PF00512">
    <property type="entry name" value="HisKA"/>
    <property type="match status" value="1"/>
</dbReference>
<dbReference type="InterPro" id="IPR003018">
    <property type="entry name" value="GAF"/>
</dbReference>
<keyword evidence="6" id="KW-0418">Kinase</keyword>
<dbReference type="Pfam" id="PF01590">
    <property type="entry name" value="GAF"/>
    <property type="match status" value="1"/>
</dbReference>
<dbReference type="SMART" id="SM00388">
    <property type="entry name" value="HisKA"/>
    <property type="match status" value="1"/>
</dbReference>
<comment type="subcellular location">
    <subcellularLocation>
        <location evidence="2">Cell membrane</location>
    </subcellularLocation>
</comment>
<organism evidence="10 11">
    <name type="scientific">Nocardioides alpinus</name>
    <dbReference type="NCBI Taxonomy" id="748909"/>
    <lineage>
        <taxon>Bacteria</taxon>
        <taxon>Bacillati</taxon>
        <taxon>Actinomycetota</taxon>
        <taxon>Actinomycetes</taxon>
        <taxon>Propionibacteriales</taxon>
        <taxon>Nocardioidaceae</taxon>
        <taxon>Nocardioides</taxon>
    </lineage>
</organism>
<evidence type="ECO:0000256" key="2">
    <source>
        <dbReference type="ARBA" id="ARBA00004236"/>
    </source>
</evidence>
<evidence type="ECO:0000256" key="1">
    <source>
        <dbReference type="ARBA" id="ARBA00000085"/>
    </source>
</evidence>
<dbReference type="InterPro" id="IPR005467">
    <property type="entry name" value="His_kinase_dom"/>
</dbReference>
<dbReference type="Pfam" id="PF02518">
    <property type="entry name" value="HATPase_c"/>
    <property type="match status" value="1"/>
</dbReference>
<evidence type="ECO:0000256" key="4">
    <source>
        <dbReference type="ARBA" id="ARBA00022553"/>
    </source>
</evidence>
<dbReference type="Gene3D" id="3.30.565.10">
    <property type="entry name" value="Histidine kinase-like ATPase, C-terminal domain"/>
    <property type="match status" value="1"/>
</dbReference>
<dbReference type="CDD" id="cd00082">
    <property type="entry name" value="HisKA"/>
    <property type="match status" value="1"/>
</dbReference>
<dbReference type="EMBL" id="PJBV01000016">
    <property type="protein sequence ID" value="PKH40896.1"/>
    <property type="molecule type" value="Genomic_DNA"/>
</dbReference>
<dbReference type="PROSITE" id="PS50109">
    <property type="entry name" value="HIS_KIN"/>
    <property type="match status" value="1"/>
</dbReference>
<protein>
    <recommendedName>
        <fullName evidence="3">histidine kinase</fullName>
        <ecNumber evidence="3">2.7.13.3</ecNumber>
    </recommendedName>
</protein>
<dbReference type="InterPro" id="IPR036097">
    <property type="entry name" value="HisK_dim/P_sf"/>
</dbReference>
<dbReference type="InterPro" id="IPR029016">
    <property type="entry name" value="GAF-like_dom_sf"/>
</dbReference>
<name>A0ABX4QWM9_9ACTN</name>
<dbReference type="PANTHER" id="PTHR43711:SF1">
    <property type="entry name" value="HISTIDINE KINASE 1"/>
    <property type="match status" value="1"/>
</dbReference>
<dbReference type="SUPFAM" id="SSF47384">
    <property type="entry name" value="Homodimeric domain of signal transducing histidine kinase"/>
    <property type="match status" value="1"/>
</dbReference>
<dbReference type="SUPFAM" id="SSF55781">
    <property type="entry name" value="GAF domain-like"/>
    <property type="match status" value="1"/>
</dbReference>
<dbReference type="Gene3D" id="3.30.450.20">
    <property type="entry name" value="PAS domain"/>
    <property type="match status" value="1"/>
</dbReference>
<evidence type="ECO:0000256" key="3">
    <source>
        <dbReference type="ARBA" id="ARBA00012438"/>
    </source>
</evidence>
<evidence type="ECO:0000256" key="8">
    <source>
        <dbReference type="SAM" id="MobiDB-lite"/>
    </source>
</evidence>
<feature type="domain" description="Histidine kinase" evidence="9">
    <location>
        <begin position="435"/>
        <end position="653"/>
    </location>
</feature>
<evidence type="ECO:0000256" key="6">
    <source>
        <dbReference type="ARBA" id="ARBA00022777"/>
    </source>
</evidence>
<dbReference type="InterPro" id="IPR050736">
    <property type="entry name" value="Sensor_HK_Regulatory"/>
</dbReference>
<dbReference type="Gene3D" id="3.30.450.40">
    <property type="match status" value="1"/>
</dbReference>
<evidence type="ECO:0000256" key="5">
    <source>
        <dbReference type="ARBA" id="ARBA00022679"/>
    </source>
</evidence>
<evidence type="ECO:0000259" key="9">
    <source>
        <dbReference type="PROSITE" id="PS50109"/>
    </source>
</evidence>
<dbReference type="InterPro" id="IPR004358">
    <property type="entry name" value="Sig_transdc_His_kin-like_C"/>
</dbReference>
<dbReference type="InterPro" id="IPR003594">
    <property type="entry name" value="HATPase_dom"/>
</dbReference>